<feature type="domain" description="Wax synthase" evidence="9">
    <location>
        <begin position="259"/>
        <end position="338"/>
    </location>
</feature>
<evidence type="ECO:0000256" key="7">
    <source>
        <dbReference type="ARBA" id="ARBA00023136"/>
    </source>
</evidence>
<accession>A0A9P5MP02</accession>
<dbReference type="InterPro" id="IPR044851">
    <property type="entry name" value="Wax_synthase"/>
</dbReference>
<dbReference type="OrthoDB" id="1077582at2759"/>
<sequence>MTLMDRLYSHIPGFPDASLRRPLTLTDIALVILFYYVHAVMAMLHGTFWFRVALLPFTLWLAWSSAVSLDVAQYLADAVGVPVDPLRIAHMNFIWLLAMWVVALKSFEWTLIIEKPIRRYEIPKEGEPPRERPLTVANTFFDAADLLFNLRGLGWSWSSEPFPPNPGPPPSIPRQFLELLVKVTAFDTAHYLVQLICPSASCLEGGTIFDATLNPVPRLLHVTCISFCAMIVIYSSVEVMYHVCALFGQILLGQSAVQWPRIANRPWMSTSVTEFWGRRWHQFFRHLFVVYGSRPGRKIAGWYGSIMGAYFISAIMHVWGLWGLGRGTEFIHTGGFFIMIGFASVLERKWKLWTGKDVTGVPGALWAAIWQLIWGSRMVDAWARRGVIANEFLPKEMRIGKTLVDIVLTVVARVGTT</sequence>
<comment type="caution">
    <text evidence="10">The sequence shown here is derived from an EMBL/GenBank/DDBJ whole genome shotgun (WGS) entry which is preliminary data.</text>
</comment>
<dbReference type="GO" id="GO:0008374">
    <property type="term" value="F:O-acyltransferase activity"/>
    <property type="evidence" value="ECO:0007669"/>
    <property type="project" value="InterPro"/>
</dbReference>
<dbReference type="AlphaFoldDB" id="A0A9P5MP02"/>
<evidence type="ECO:0000256" key="4">
    <source>
        <dbReference type="ARBA" id="ARBA00022679"/>
    </source>
</evidence>
<protein>
    <recommendedName>
        <fullName evidence="9">Wax synthase domain-containing protein</fullName>
    </recommendedName>
</protein>
<evidence type="ECO:0000256" key="5">
    <source>
        <dbReference type="ARBA" id="ARBA00022692"/>
    </source>
</evidence>
<evidence type="ECO:0000256" key="2">
    <source>
        <dbReference type="ARBA" id="ARBA00005179"/>
    </source>
</evidence>
<feature type="transmembrane region" description="Helical" evidence="8">
    <location>
        <begin position="330"/>
        <end position="346"/>
    </location>
</feature>
<reference evidence="10" key="2">
    <citation type="journal article" date="2020" name="Nat. Commun.">
        <title>Large-scale genome sequencing of mycorrhizal fungi provides insights into the early evolution of symbiotic traits.</title>
        <authorList>
            <person name="Miyauchi S."/>
            <person name="Kiss E."/>
            <person name="Kuo A."/>
            <person name="Drula E."/>
            <person name="Kohler A."/>
            <person name="Sanchez-Garcia M."/>
            <person name="Morin E."/>
            <person name="Andreopoulos B."/>
            <person name="Barry K.W."/>
            <person name="Bonito G."/>
            <person name="Buee M."/>
            <person name="Carver A."/>
            <person name="Chen C."/>
            <person name="Cichocki N."/>
            <person name="Clum A."/>
            <person name="Culley D."/>
            <person name="Crous P.W."/>
            <person name="Fauchery L."/>
            <person name="Girlanda M."/>
            <person name="Hayes R.D."/>
            <person name="Keri Z."/>
            <person name="LaButti K."/>
            <person name="Lipzen A."/>
            <person name="Lombard V."/>
            <person name="Magnuson J."/>
            <person name="Maillard F."/>
            <person name="Murat C."/>
            <person name="Nolan M."/>
            <person name="Ohm R.A."/>
            <person name="Pangilinan J."/>
            <person name="Pereira M.F."/>
            <person name="Perotto S."/>
            <person name="Peter M."/>
            <person name="Pfister S."/>
            <person name="Riley R."/>
            <person name="Sitrit Y."/>
            <person name="Stielow J.B."/>
            <person name="Szollosi G."/>
            <person name="Zifcakova L."/>
            <person name="Stursova M."/>
            <person name="Spatafora J.W."/>
            <person name="Tedersoo L."/>
            <person name="Vaario L.M."/>
            <person name="Yamada A."/>
            <person name="Yan M."/>
            <person name="Wang P."/>
            <person name="Xu J."/>
            <person name="Bruns T."/>
            <person name="Baldrian P."/>
            <person name="Vilgalys R."/>
            <person name="Dunand C."/>
            <person name="Henrissat B."/>
            <person name="Grigoriev I.V."/>
            <person name="Hibbett D."/>
            <person name="Nagy L.G."/>
            <person name="Martin F.M."/>
        </authorList>
    </citation>
    <scope>NUCLEOTIDE SEQUENCE</scope>
    <source>
        <strain evidence="10">Prilba</strain>
    </source>
</reference>
<keyword evidence="5 8" id="KW-0812">Transmembrane</keyword>
<evidence type="ECO:0000256" key="8">
    <source>
        <dbReference type="SAM" id="Phobius"/>
    </source>
</evidence>
<keyword evidence="6 8" id="KW-1133">Transmembrane helix</keyword>
<dbReference type="PANTHER" id="PTHR31595:SF57">
    <property type="entry name" value="OS04G0481900 PROTEIN"/>
    <property type="match status" value="1"/>
</dbReference>
<organism evidence="10 11">
    <name type="scientific">Russula ochroleuca</name>
    <dbReference type="NCBI Taxonomy" id="152965"/>
    <lineage>
        <taxon>Eukaryota</taxon>
        <taxon>Fungi</taxon>
        <taxon>Dikarya</taxon>
        <taxon>Basidiomycota</taxon>
        <taxon>Agaricomycotina</taxon>
        <taxon>Agaricomycetes</taxon>
        <taxon>Russulales</taxon>
        <taxon>Russulaceae</taxon>
        <taxon>Russula</taxon>
    </lineage>
</organism>
<dbReference type="PANTHER" id="PTHR31595">
    <property type="entry name" value="LONG-CHAIN-ALCOHOL O-FATTY-ACYLTRANSFERASE 3-RELATED"/>
    <property type="match status" value="1"/>
</dbReference>
<comment type="pathway">
    <text evidence="2">Secondary metabolite biosynthesis.</text>
</comment>
<evidence type="ECO:0000313" key="10">
    <source>
        <dbReference type="EMBL" id="KAF8469310.1"/>
    </source>
</evidence>
<comment type="similarity">
    <text evidence="3">Belongs to the wax synthase family.</text>
</comment>
<comment type="subcellular location">
    <subcellularLocation>
        <location evidence="1">Membrane</location>
        <topology evidence="1">Multi-pass membrane protein</topology>
    </subcellularLocation>
</comment>
<name>A0A9P5MP02_9AGAM</name>
<keyword evidence="7 8" id="KW-0472">Membrane</keyword>
<evidence type="ECO:0000256" key="6">
    <source>
        <dbReference type="ARBA" id="ARBA00022989"/>
    </source>
</evidence>
<dbReference type="Pfam" id="PF13813">
    <property type="entry name" value="MBOAT_2"/>
    <property type="match status" value="1"/>
</dbReference>
<feature type="transmembrane region" description="Helical" evidence="8">
    <location>
        <begin position="302"/>
        <end position="324"/>
    </location>
</feature>
<evidence type="ECO:0000259" key="9">
    <source>
        <dbReference type="Pfam" id="PF13813"/>
    </source>
</evidence>
<dbReference type="EMBL" id="WHVB01000029">
    <property type="protein sequence ID" value="KAF8469310.1"/>
    <property type="molecule type" value="Genomic_DNA"/>
</dbReference>
<keyword evidence="11" id="KW-1185">Reference proteome</keyword>
<evidence type="ECO:0000313" key="11">
    <source>
        <dbReference type="Proteomes" id="UP000759537"/>
    </source>
</evidence>
<evidence type="ECO:0000256" key="1">
    <source>
        <dbReference type="ARBA" id="ARBA00004141"/>
    </source>
</evidence>
<feature type="transmembrane region" description="Helical" evidence="8">
    <location>
        <begin position="88"/>
        <end position="107"/>
    </location>
</feature>
<reference evidence="10" key="1">
    <citation type="submission" date="2019-10" db="EMBL/GenBank/DDBJ databases">
        <authorList>
            <consortium name="DOE Joint Genome Institute"/>
            <person name="Kuo A."/>
            <person name="Miyauchi S."/>
            <person name="Kiss E."/>
            <person name="Drula E."/>
            <person name="Kohler A."/>
            <person name="Sanchez-Garcia M."/>
            <person name="Andreopoulos B."/>
            <person name="Barry K.W."/>
            <person name="Bonito G."/>
            <person name="Buee M."/>
            <person name="Carver A."/>
            <person name="Chen C."/>
            <person name="Cichocki N."/>
            <person name="Clum A."/>
            <person name="Culley D."/>
            <person name="Crous P.W."/>
            <person name="Fauchery L."/>
            <person name="Girlanda M."/>
            <person name="Hayes R."/>
            <person name="Keri Z."/>
            <person name="LaButti K."/>
            <person name="Lipzen A."/>
            <person name="Lombard V."/>
            <person name="Magnuson J."/>
            <person name="Maillard F."/>
            <person name="Morin E."/>
            <person name="Murat C."/>
            <person name="Nolan M."/>
            <person name="Ohm R."/>
            <person name="Pangilinan J."/>
            <person name="Pereira M."/>
            <person name="Perotto S."/>
            <person name="Peter M."/>
            <person name="Riley R."/>
            <person name="Sitrit Y."/>
            <person name="Stielow B."/>
            <person name="Szollosi G."/>
            <person name="Zifcakova L."/>
            <person name="Stursova M."/>
            <person name="Spatafora J.W."/>
            <person name="Tedersoo L."/>
            <person name="Vaario L.-M."/>
            <person name="Yamada A."/>
            <person name="Yan M."/>
            <person name="Wang P."/>
            <person name="Xu J."/>
            <person name="Bruns T."/>
            <person name="Baldrian P."/>
            <person name="Vilgalys R."/>
            <person name="Henrissat B."/>
            <person name="Grigoriev I.V."/>
            <person name="Hibbett D."/>
            <person name="Nagy L.G."/>
            <person name="Martin F.M."/>
        </authorList>
    </citation>
    <scope>NUCLEOTIDE SEQUENCE</scope>
    <source>
        <strain evidence="10">Prilba</strain>
    </source>
</reference>
<dbReference type="Proteomes" id="UP000759537">
    <property type="component" value="Unassembled WGS sequence"/>
</dbReference>
<keyword evidence="4" id="KW-0808">Transferase</keyword>
<dbReference type="GO" id="GO:0006629">
    <property type="term" value="P:lipid metabolic process"/>
    <property type="evidence" value="ECO:0007669"/>
    <property type="project" value="InterPro"/>
</dbReference>
<evidence type="ECO:0000256" key="3">
    <source>
        <dbReference type="ARBA" id="ARBA00007282"/>
    </source>
</evidence>
<feature type="transmembrane region" description="Helical" evidence="8">
    <location>
        <begin position="28"/>
        <end position="50"/>
    </location>
</feature>
<dbReference type="InterPro" id="IPR032805">
    <property type="entry name" value="Wax_synthase_dom"/>
</dbReference>
<dbReference type="GO" id="GO:0016020">
    <property type="term" value="C:membrane"/>
    <property type="evidence" value="ECO:0007669"/>
    <property type="project" value="UniProtKB-SubCell"/>
</dbReference>
<proteinExistence type="inferred from homology"/>
<gene>
    <name evidence="10" type="ORF">DFH94DRAFT_231420</name>
</gene>